<dbReference type="EMBL" id="JBDODL010000036">
    <property type="protein sequence ID" value="MES1918282.1"/>
    <property type="molecule type" value="Genomic_DNA"/>
</dbReference>
<evidence type="ECO:0000256" key="1">
    <source>
        <dbReference type="ARBA" id="ARBA00022574"/>
    </source>
</evidence>
<evidence type="ECO:0000256" key="3">
    <source>
        <dbReference type="PROSITE-ProRule" id="PRU00221"/>
    </source>
</evidence>
<comment type="caution">
    <text evidence="4">The sequence shown here is derived from an EMBL/GenBank/DDBJ whole genome shotgun (WGS) entry which is preliminary data.</text>
</comment>
<dbReference type="Proteomes" id="UP001439008">
    <property type="component" value="Unassembled WGS sequence"/>
</dbReference>
<reference evidence="4 5" key="1">
    <citation type="journal article" date="2024" name="BMC Biol.">
        <title>Comparative genomics of Ascetosporea gives new insight into the evolutionary basis for animal parasitism in Rhizaria.</title>
        <authorList>
            <person name="Hiltunen Thoren M."/>
            <person name="Onut-Brannstrom I."/>
            <person name="Alfjorden A."/>
            <person name="Peckova H."/>
            <person name="Swords F."/>
            <person name="Hooper C."/>
            <person name="Holzer A.S."/>
            <person name="Bass D."/>
            <person name="Burki F."/>
        </authorList>
    </citation>
    <scope>NUCLEOTIDE SEQUENCE [LARGE SCALE GENOMIC DNA]</scope>
    <source>
        <strain evidence="4">20-A016</strain>
    </source>
</reference>
<accession>A0ABV2AF24</accession>
<dbReference type="Pfam" id="PF00400">
    <property type="entry name" value="WD40"/>
    <property type="match status" value="1"/>
</dbReference>
<dbReference type="PROSITE" id="PS50294">
    <property type="entry name" value="WD_REPEATS_REGION"/>
    <property type="match status" value="1"/>
</dbReference>
<keyword evidence="1 3" id="KW-0853">WD repeat</keyword>
<dbReference type="SMART" id="SM00320">
    <property type="entry name" value="WD40"/>
    <property type="match status" value="3"/>
</dbReference>
<protein>
    <submittedName>
        <fullName evidence="4">RNA export factor gle2</fullName>
    </submittedName>
</protein>
<keyword evidence="2" id="KW-0677">Repeat</keyword>
<organism evidence="4 5">
    <name type="scientific">Bonamia ostreae</name>
    <dbReference type="NCBI Taxonomy" id="126728"/>
    <lineage>
        <taxon>Eukaryota</taxon>
        <taxon>Sar</taxon>
        <taxon>Rhizaria</taxon>
        <taxon>Endomyxa</taxon>
        <taxon>Ascetosporea</taxon>
        <taxon>Haplosporida</taxon>
        <taxon>Bonamia</taxon>
    </lineage>
</organism>
<dbReference type="SUPFAM" id="SSF50978">
    <property type="entry name" value="WD40 repeat-like"/>
    <property type="match status" value="1"/>
</dbReference>
<dbReference type="PANTHER" id="PTHR10971">
    <property type="entry name" value="MRNA EXPORT FACTOR AND BUB3"/>
    <property type="match status" value="1"/>
</dbReference>
<sequence>MYNYGNKATDNTDTPVPQSPANISSVCISAQNMIAATTWDGQVCVWSDSGTSVQCKTSKKFNAPLLDIDWIGNFAAMASGDKSVLIWDPSSNQHKELGKVLPSRLARRTGSQTLRAEAASEYGRKRKLGRHSPLLGHEVCSLTRRKEGEAMKCNVNERVYAMDSKSFVLAVGTAEKGLLVFDTRNPSNPVKTFASPLRLQTSCVSVFSELDGVCVGSIEGRISVKYFQNDKFSVKLSASFNFKAHREKTQNNQGELATSVNAIEFHPKAKMFVSGGSDGNIALWDKAAKQRVKFFAKVPEAITDIAFNENGSLMAYAMSYDYSQGKNAKNNPSSAVYLKRVTEKDFTAK</sequence>
<keyword evidence="5" id="KW-1185">Reference proteome</keyword>
<evidence type="ECO:0000313" key="5">
    <source>
        <dbReference type="Proteomes" id="UP001439008"/>
    </source>
</evidence>
<proteinExistence type="predicted"/>
<gene>
    <name evidence="4" type="primary">GLE2</name>
    <name evidence="4" type="ORF">MHBO_000269</name>
</gene>
<dbReference type="InterPro" id="IPR036322">
    <property type="entry name" value="WD40_repeat_dom_sf"/>
</dbReference>
<evidence type="ECO:0000256" key="2">
    <source>
        <dbReference type="ARBA" id="ARBA00022737"/>
    </source>
</evidence>
<dbReference type="Gene3D" id="2.130.10.10">
    <property type="entry name" value="YVTN repeat-like/Quinoprotein amine dehydrogenase"/>
    <property type="match status" value="2"/>
</dbReference>
<dbReference type="PROSITE" id="PS50082">
    <property type="entry name" value="WD_REPEATS_2"/>
    <property type="match status" value="1"/>
</dbReference>
<name>A0ABV2AF24_9EUKA</name>
<feature type="repeat" description="WD" evidence="3">
    <location>
        <begin position="260"/>
        <end position="294"/>
    </location>
</feature>
<dbReference type="InterPro" id="IPR015943">
    <property type="entry name" value="WD40/YVTN_repeat-like_dom_sf"/>
</dbReference>
<dbReference type="InterPro" id="IPR001680">
    <property type="entry name" value="WD40_rpt"/>
</dbReference>
<evidence type="ECO:0000313" key="4">
    <source>
        <dbReference type="EMBL" id="MES1918282.1"/>
    </source>
</evidence>